<dbReference type="AlphaFoldDB" id="A0A6M3M7W8"/>
<protein>
    <submittedName>
        <fullName evidence="1">Uncharacterized protein</fullName>
    </submittedName>
</protein>
<accession>A0A6M3M7W8</accession>
<reference evidence="1" key="1">
    <citation type="submission" date="2020-03" db="EMBL/GenBank/DDBJ databases">
        <title>The deep terrestrial virosphere.</title>
        <authorList>
            <person name="Holmfeldt K."/>
            <person name="Nilsson E."/>
            <person name="Simone D."/>
            <person name="Lopez-Fernandez M."/>
            <person name="Wu X."/>
            <person name="de Brujin I."/>
            <person name="Lundin D."/>
            <person name="Andersson A."/>
            <person name="Bertilsson S."/>
            <person name="Dopson M."/>
        </authorList>
    </citation>
    <scope>NUCLEOTIDE SEQUENCE</scope>
    <source>
        <strain evidence="1">MM171A00153</strain>
    </source>
</reference>
<organism evidence="1">
    <name type="scientific">viral metagenome</name>
    <dbReference type="NCBI Taxonomy" id="1070528"/>
    <lineage>
        <taxon>unclassified sequences</taxon>
        <taxon>metagenomes</taxon>
        <taxon>organismal metagenomes</taxon>
    </lineage>
</organism>
<sequence length="107" mass="11550">MATTWKIERARGHRPGYPAGWVLVRRTDNLEDSRGGIFATRREARAELAWREKARAAEEALRAAAEQEAPCSLCGTRTGIAACGAAWYLCPQCEGTAAAAAAGYTHD</sequence>
<evidence type="ECO:0000313" key="1">
    <source>
        <dbReference type="EMBL" id="QJB00982.1"/>
    </source>
</evidence>
<dbReference type="EMBL" id="MT143704">
    <property type="protein sequence ID" value="QJB00982.1"/>
    <property type="molecule type" value="Genomic_DNA"/>
</dbReference>
<proteinExistence type="predicted"/>
<name>A0A6M3M7W8_9ZZZZ</name>
<gene>
    <name evidence="1" type="ORF">MM171A00153_0001</name>
</gene>